<accession>A0A445CRL2</accession>
<dbReference type="EMBL" id="SDMP01000006">
    <property type="protein sequence ID" value="RYR53515.1"/>
    <property type="molecule type" value="Genomic_DNA"/>
</dbReference>
<comment type="caution">
    <text evidence="2">The sequence shown here is derived from an EMBL/GenBank/DDBJ whole genome shotgun (WGS) entry which is preliminary data.</text>
</comment>
<sequence length="179" mass="20150">MDGQNFVEHTLSVRSTSAGRPAVSVCSAAAVVPPPSKSTIRTPMAVPPIDPPSNRNRKKKFPQTPSFQSPYSQFTSYFHQSPPHNPNPYPPYAHTYNHYEQAPMEPLPFQHHYPHNPSFSSNQVSMDDTLGIISQEQEEFQTALASFTSAFYEFISRIPLSFTNNQNTFQPPSFNEPSF</sequence>
<organism evidence="2 3">
    <name type="scientific">Arachis hypogaea</name>
    <name type="common">Peanut</name>
    <dbReference type="NCBI Taxonomy" id="3818"/>
    <lineage>
        <taxon>Eukaryota</taxon>
        <taxon>Viridiplantae</taxon>
        <taxon>Streptophyta</taxon>
        <taxon>Embryophyta</taxon>
        <taxon>Tracheophyta</taxon>
        <taxon>Spermatophyta</taxon>
        <taxon>Magnoliopsida</taxon>
        <taxon>eudicotyledons</taxon>
        <taxon>Gunneridae</taxon>
        <taxon>Pentapetalae</taxon>
        <taxon>rosids</taxon>
        <taxon>fabids</taxon>
        <taxon>Fabales</taxon>
        <taxon>Fabaceae</taxon>
        <taxon>Papilionoideae</taxon>
        <taxon>50 kb inversion clade</taxon>
        <taxon>dalbergioids sensu lato</taxon>
        <taxon>Dalbergieae</taxon>
        <taxon>Pterocarpus clade</taxon>
        <taxon>Arachis</taxon>
    </lineage>
</organism>
<dbReference type="STRING" id="3818.A0A445CRL2"/>
<evidence type="ECO:0000256" key="1">
    <source>
        <dbReference type="SAM" id="MobiDB-lite"/>
    </source>
</evidence>
<feature type="region of interest" description="Disordered" evidence="1">
    <location>
        <begin position="33"/>
        <end position="96"/>
    </location>
</feature>
<evidence type="ECO:0000313" key="3">
    <source>
        <dbReference type="Proteomes" id="UP000289738"/>
    </source>
</evidence>
<protein>
    <submittedName>
        <fullName evidence="2">Uncharacterized protein</fullName>
    </submittedName>
</protein>
<name>A0A445CRL2_ARAHY</name>
<gene>
    <name evidence="2" type="ORF">Ahy_A06g028672</name>
</gene>
<evidence type="ECO:0000313" key="2">
    <source>
        <dbReference type="EMBL" id="RYR53515.1"/>
    </source>
</evidence>
<reference evidence="2 3" key="1">
    <citation type="submission" date="2019-01" db="EMBL/GenBank/DDBJ databases">
        <title>Sequencing of cultivated peanut Arachis hypogaea provides insights into genome evolution and oil improvement.</title>
        <authorList>
            <person name="Chen X."/>
        </authorList>
    </citation>
    <scope>NUCLEOTIDE SEQUENCE [LARGE SCALE GENOMIC DNA]</scope>
    <source>
        <strain evidence="3">cv. Fuhuasheng</strain>
        <tissue evidence="2">Leaves</tissue>
    </source>
</reference>
<proteinExistence type="predicted"/>
<dbReference type="Proteomes" id="UP000289738">
    <property type="component" value="Chromosome A06"/>
</dbReference>
<keyword evidence="3" id="KW-1185">Reference proteome</keyword>
<dbReference type="AlphaFoldDB" id="A0A445CRL2"/>
<feature type="compositionally biased region" description="Polar residues" evidence="1">
    <location>
        <begin position="63"/>
        <end position="79"/>
    </location>
</feature>